<evidence type="ECO:0000313" key="2">
    <source>
        <dbReference type="EMBL" id="CEM01493.1"/>
    </source>
</evidence>
<name>A0A0G4ETV4_VITBC</name>
<evidence type="ECO:0000313" key="3">
    <source>
        <dbReference type="Proteomes" id="UP000041254"/>
    </source>
</evidence>
<feature type="region of interest" description="Disordered" evidence="1">
    <location>
        <begin position="80"/>
        <end position="103"/>
    </location>
</feature>
<evidence type="ECO:0000256" key="1">
    <source>
        <dbReference type="SAM" id="MobiDB-lite"/>
    </source>
</evidence>
<dbReference type="VEuPathDB" id="CryptoDB:Vbra_13123"/>
<reference evidence="2 3" key="1">
    <citation type="submission" date="2014-11" db="EMBL/GenBank/DDBJ databases">
        <authorList>
            <person name="Zhu J."/>
            <person name="Qi W."/>
            <person name="Song R."/>
        </authorList>
    </citation>
    <scope>NUCLEOTIDE SEQUENCE [LARGE SCALE GENOMIC DNA]</scope>
</reference>
<sequence length="153" mass="16066">MRERIPAAAWSVLEWKSKQCGKNVVYGVLVRPTTDAEPPALAELLPVEQRLVARAGGGDIASATGDLDRAIEQYVSAVERPVEQSVQSKQPAVESGAVKEGAADDDAAVEAVGAELASDEQEDRPSTSSCIACLPLPQLLSTARGGRRGGKRS</sequence>
<dbReference type="EMBL" id="CDMY01000305">
    <property type="protein sequence ID" value="CEM01493.1"/>
    <property type="molecule type" value="Genomic_DNA"/>
</dbReference>
<accession>A0A0G4ETV4</accession>
<dbReference type="AlphaFoldDB" id="A0A0G4ETV4"/>
<dbReference type="InParanoid" id="A0A0G4ETV4"/>
<keyword evidence="3" id="KW-1185">Reference proteome</keyword>
<protein>
    <submittedName>
        <fullName evidence="2">Uncharacterized protein</fullName>
    </submittedName>
</protein>
<dbReference type="Proteomes" id="UP000041254">
    <property type="component" value="Unassembled WGS sequence"/>
</dbReference>
<proteinExistence type="predicted"/>
<gene>
    <name evidence="2" type="ORF">Vbra_13123</name>
</gene>
<organism evidence="2 3">
    <name type="scientific">Vitrella brassicaformis (strain CCMP3155)</name>
    <dbReference type="NCBI Taxonomy" id="1169540"/>
    <lineage>
        <taxon>Eukaryota</taxon>
        <taxon>Sar</taxon>
        <taxon>Alveolata</taxon>
        <taxon>Colpodellida</taxon>
        <taxon>Vitrellaceae</taxon>
        <taxon>Vitrella</taxon>
    </lineage>
</organism>